<keyword evidence="1" id="KW-1133">Transmembrane helix</keyword>
<gene>
    <name evidence="2" type="ORF">EHV08_07905</name>
</gene>
<proteinExistence type="predicted"/>
<dbReference type="OrthoDB" id="1040322at2"/>
<protein>
    <submittedName>
        <fullName evidence="2">Uncharacterized protein</fullName>
    </submittedName>
</protein>
<comment type="caution">
    <text evidence="2">The sequence shown here is derived from an EMBL/GenBank/DDBJ whole genome shotgun (WGS) entry which is preliminary data.</text>
</comment>
<organism evidence="2 3">
    <name type="scientific">Prevotella koreensis</name>
    <dbReference type="NCBI Taxonomy" id="2490854"/>
    <lineage>
        <taxon>Bacteria</taxon>
        <taxon>Pseudomonadati</taxon>
        <taxon>Bacteroidota</taxon>
        <taxon>Bacteroidia</taxon>
        <taxon>Bacteroidales</taxon>
        <taxon>Prevotellaceae</taxon>
        <taxon>Prevotella</taxon>
    </lineage>
</organism>
<keyword evidence="1" id="KW-0472">Membrane</keyword>
<evidence type="ECO:0000313" key="3">
    <source>
        <dbReference type="Proteomes" id="UP000278983"/>
    </source>
</evidence>
<evidence type="ECO:0000313" key="2">
    <source>
        <dbReference type="EMBL" id="RUL59690.1"/>
    </source>
</evidence>
<evidence type="ECO:0000256" key="1">
    <source>
        <dbReference type="SAM" id="Phobius"/>
    </source>
</evidence>
<dbReference type="Proteomes" id="UP000278983">
    <property type="component" value="Unassembled WGS sequence"/>
</dbReference>
<keyword evidence="1" id="KW-0812">Transmembrane</keyword>
<dbReference type="EMBL" id="RYYU01000001">
    <property type="protein sequence ID" value="RUL59690.1"/>
    <property type="molecule type" value="Genomic_DNA"/>
</dbReference>
<sequence length="182" mass="20660">MKKSETDILVEKFFNGETTEEEEKLLHEASLNAPLGSDRKLFQSEAEKEHSSLIAQRSTLNAHRSSLLQSLTPQPEVPLGLEHRLSRQIDQWNSIERRSEKRVRIAVMRWTIGIAAGIALIVGIAIPTLREPDAVKYAEEQETYNDPEMAQREAEKALAKFSDCINKGFDIMDKTTNKNVKQ</sequence>
<keyword evidence="3" id="KW-1185">Reference proteome</keyword>
<dbReference type="AlphaFoldDB" id="A0A3S0P8Q7"/>
<name>A0A3S0P8Q7_9BACT</name>
<feature type="transmembrane region" description="Helical" evidence="1">
    <location>
        <begin position="107"/>
        <end position="126"/>
    </location>
</feature>
<reference evidence="2 3" key="1">
    <citation type="submission" date="2018-12" db="EMBL/GenBank/DDBJ databases">
        <title>Genome sequencing of Prevotella sp. KCOM 3155 (= JS262).</title>
        <authorList>
            <person name="Kook J.-K."/>
            <person name="Park S.-N."/>
            <person name="Lim Y.K."/>
        </authorList>
    </citation>
    <scope>NUCLEOTIDE SEQUENCE [LARGE SCALE GENOMIC DNA]</scope>
    <source>
        <strain evidence="2 3">KCOM 3155</strain>
    </source>
</reference>
<accession>A0A3S0P8Q7</accession>
<dbReference type="RefSeq" id="WP_126678795.1">
    <property type="nucleotide sequence ID" value="NZ_RYYU01000001.1"/>
</dbReference>